<dbReference type="PANTHER" id="PTHR13605">
    <property type="entry name" value="ER MEMBRANE PROTEIN COMPLEX SUBUNIT 7"/>
    <property type="match status" value="1"/>
</dbReference>
<gene>
    <name evidence="10" type="ORF">BAUCODRAFT_89075</name>
</gene>
<evidence type="ECO:0000313" key="10">
    <source>
        <dbReference type="EMBL" id="EMC96262.1"/>
    </source>
</evidence>
<dbReference type="RefSeq" id="XP_007676340.1">
    <property type="nucleotide sequence ID" value="XM_007678150.1"/>
</dbReference>
<feature type="region of interest" description="Disordered" evidence="6">
    <location>
        <begin position="190"/>
        <end position="212"/>
    </location>
</feature>
<dbReference type="eggNOG" id="KOG3306">
    <property type="taxonomic scope" value="Eukaryota"/>
</dbReference>
<comment type="subcellular location">
    <subcellularLocation>
        <location evidence="1">Membrane</location>
        <topology evidence="1">Single-pass membrane protein</topology>
    </subcellularLocation>
</comment>
<evidence type="ECO:0000256" key="8">
    <source>
        <dbReference type="SAM" id="SignalP"/>
    </source>
</evidence>
<dbReference type="GO" id="GO:0072546">
    <property type="term" value="C:EMC complex"/>
    <property type="evidence" value="ECO:0007669"/>
    <property type="project" value="TreeGrafter"/>
</dbReference>
<reference evidence="10 11" key="1">
    <citation type="journal article" date="2012" name="PLoS Pathog.">
        <title>Diverse lifestyles and strategies of plant pathogenesis encoded in the genomes of eighteen Dothideomycetes fungi.</title>
        <authorList>
            <person name="Ohm R.A."/>
            <person name="Feau N."/>
            <person name="Henrissat B."/>
            <person name="Schoch C.L."/>
            <person name="Horwitz B.A."/>
            <person name="Barry K.W."/>
            <person name="Condon B.J."/>
            <person name="Copeland A.C."/>
            <person name="Dhillon B."/>
            <person name="Glaser F."/>
            <person name="Hesse C.N."/>
            <person name="Kosti I."/>
            <person name="LaButti K."/>
            <person name="Lindquist E.A."/>
            <person name="Lucas S."/>
            <person name="Salamov A.A."/>
            <person name="Bradshaw R.E."/>
            <person name="Ciuffetti L."/>
            <person name="Hamelin R.C."/>
            <person name="Kema G.H.J."/>
            <person name="Lawrence C."/>
            <person name="Scott J.A."/>
            <person name="Spatafora J.W."/>
            <person name="Turgeon B.G."/>
            <person name="de Wit P.J.G.M."/>
            <person name="Zhong S."/>
            <person name="Goodwin S.B."/>
            <person name="Grigoriev I.V."/>
        </authorList>
    </citation>
    <scope>NUCLEOTIDE SEQUENCE [LARGE SCALE GENOMIC DNA]</scope>
    <source>
        <strain evidence="10 11">UAMH 10762</strain>
    </source>
</reference>
<keyword evidence="5 7" id="KW-0472">Membrane</keyword>
<dbReference type="InterPro" id="IPR039163">
    <property type="entry name" value="EMC7"/>
</dbReference>
<dbReference type="Pfam" id="PF09430">
    <property type="entry name" value="EMC7_beta-sandw"/>
    <property type="match status" value="1"/>
</dbReference>
<keyword evidence="11" id="KW-1185">Reference proteome</keyword>
<feature type="chain" id="PRO_5004021488" description="ER membrane protein complex subunit 7 beta-sandwich domain-containing protein" evidence="8">
    <location>
        <begin position="19"/>
        <end position="236"/>
    </location>
</feature>
<feature type="domain" description="ER membrane protein complex subunit 7 beta-sandwich" evidence="9">
    <location>
        <begin position="34"/>
        <end position="161"/>
    </location>
</feature>
<dbReference type="STRING" id="717646.M2LPE4"/>
<feature type="signal peptide" evidence="8">
    <location>
        <begin position="1"/>
        <end position="18"/>
    </location>
</feature>
<dbReference type="Proteomes" id="UP000011761">
    <property type="component" value="Unassembled WGS sequence"/>
</dbReference>
<evidence type="ECO:0000256" key="4">
    <source>
        <dbReference type="ARBA" id="ARBA00022989"/>
    </source>
</evidence>
<evidence type="ECO:0000256" key="3">
    <source>
        <dbReference type="ARBA" id="ARBA00022729"/>
    </source>
</evidence>
<feature type="transmembrane region" description="Helical" evidence="7">
    <location>
        <begin position="158"/>
        <end position="176"/>
    </location>
</feature>
<dbReference type="PANTHER" id="PTHR13605:SF4">
    <property type="entry name" value="ER MEMBRANE PROTEIN COMPLEX SUBUNIT 7"/>
    <property type="match status" value="1"/>
</dbReference>
<dbReference type="GeneID" id="19117455"/>
<keyword evidence="4 7" id="KW-1133">Transmembrane helix</keyword>
<proteinExistence type="predicted"/>
<organism evidence="10 11">
    <name type="scientific">Baudoinia panamericana (strain UAMH 10762)</name>
    <name type="common">Angels' share fungus</name>
    <name type="synonym">Baudoinia compniacensis (strain UAMH 10762)</name>
    <dbReference type="NCBI Taxonomy" id="717646"/>
    <lineage>
        <taxon>Eukaryota</taxon>
        <taxon>Fungi</taxon>
        <taxon>Dikarya</taxon>
        <taxon>Ascomycota</taxon>
        <taxon>Pezizomycotina</taxon>
        <taxon>Dothideomycetes</taxon>
        <taxon>Dothideomycetidae</taxon>
        <taxon>Mycosphaerellales</taxon>
        <taxon>Teratosphaeriaceae</taxon>
        <taxon>Baudoinia</taxon>
    </lineage>
</organism>
<dbReference type="EMBL" id="KB445555">
    <property type="protein sequence ID" value="EMC96262.1"/>
    <property type="molecule type" value="Genomic_DNA"/>
</dbReference>
<sequence length="236" mass="25774">MHSQWRILFLLLASIANAARLTVSIPASPPLLANPATLPSSTHAVLIGPAGVHYDVPIRKDSTFAFGDLAEASYLLTIYSRDYFFPSLRVDVGAAADGSQHQTIQAWQTFRGNEWNNKGPAYGQGRDELKVQVQPTSKKDFYQSRGGFDILGFLKNPMILMGLVSVVFIFGLPKLMDMLDPEMKAEIEEMQRGKRAAPAELQSERDRATSEAVNAVQNFDIASWLAGRSSGGGGSK</sequence>
<evidence type="ECO:0000256" key="1">
    <source>
        <dbReference type="ARBA" id="ARBA00004167"/>
    </source>
</evidence>
<dbReference type="InterPro" id="IPR019008">
    <property type="entry name" value="Beta_sandwich_EMC7"/>
</dbReference>
<dbReference type="AlphaFoldDB" id="M2LPE4"/>
<keyword evidence="2 7" id="KW-0812">Transmembrane</keyword>
<dbReference type="OMA" id="FTFGMPK"/>
<protein>
    <recommendedName>
        <fullName evidence="9">ER membrane protein complex subunit 7 beta-sandwich domain-containing protein</fullName>
    </recommendedName>
</protein>
<dbReference type="KEGG" id="bcom:BAUCODRAFT_89075"/>
<evidence type="ECO:0000256" key="5">
    <source>
        <dbReference type="ARBA" id="ARBA00023136"/>
    </source>
</evidence>
<keyword evidence="3 8" id="KW-0732">Signal</keyword>
<evidence type="ECO:0000259" key="9">
    <source>
        <dbReference type="Pfam" id="PF09430"/>
    </source>
</evidence>
<name>M2LPE4_BAUPA</name>
<dbReference type="HOGENOM" id="CLU_073620_0_0_1"/>
<evidence type="ECO:0000256" key="2">
    <source>
        <dbReference type="ARBA" id="ARBA00022692"/>
    </source>
</evidence>
<evidence type="ECO:0000313" key="11">
    <source>
        <dbReference type="Proteomes" id="UP000011761"/>
    </source>
</evidence>
<evidence type="ECO:0000256" key="6">
    <source>
        <dbReference type="SAM" id="MobiDB-lite"/>
    </source>
</evidence>
<dbReference type="OrthoDB" id="27095at2759"/>
<evidence type="ECO:0000256" key="7">
    <source>
        <dbReference type="SAM" id="Phobius"/>
    </source>
</evidence>
<accession>M2LPE4</accession>